<evidence type="ECO:0000256" key="2">
    <source>
        <dbReference type="SAM" id="Phobius"/>
    </source>
</evidence>
<feature type="transmembrane region" description="Helical" evidence="2">
    <location>
        <begin position="79"/>
        <end position="96"/>
    </location>
</feature>
<dbReference type="AlphaFoldDB" id="A0A3E0AWU7"/>
<gene>
    <name evidence="3" type="ORF">DFR63_1328</name>
</gene>
<feature type="transmembrane region" description="Helical" evidence="2">
    <location>
        <begin position="6"/>
        <end position="29"/>
    </location>
</feature>
<comment type="caution">
    <text evidence="3">The sequence shown here is derived from an EMBL/GenBank/DDBJ whole genome shotgun (WGS) entry which is preliminary data.</text>
</comment>
<keyword evidence="2" id="KW-0472">Membrane</keyword>
<dbReference type="Proteomes" id="UP000257076">
    <property type="component" value="Unassembled WGS sequence"/>
</dbReference>
<name>A0A3E0AWU7_9STAP</name>
<feature type="region of interest" description="Disordered" evidence="1">
    <location>
        <begin position="175"/>
        <end position="196"/>
    </location>
</feature>
<dbReference type="EMBL" id="QUMW01000011">
    <property type="protein sequence ID" value="REG24236.1"/>
    <property type="molecule type" value="Genomic_DNA"/>
</dbReference>
<evidence type="ECO:0000313" key="3">
    <source>
        <dbReference type="EMBL" id="REG24236.1"/>
    </source>
</evidence>
<keyword evidence="2" id="KW-1133">Transmembrane helix</keyword>
<protein>
    <submittedName>
        <fullName evidence="3">Uncharacterized protein</fullName>
    </submittedName>
</protein>
<keyword evidence="4" id="KW-1185">Reference proteome</keyword>
<evidence type="ECO:0000313" key="4">
    <source>
        <dbReference type="Proteomes" id="UP000257076"/>
    </source>
</evidence>
<proteinExistence type="predicted"/>
<keyword evidence="2" id="KW-0812">Transmembrane</keyword>
<reference evidence="3 4" key="1">
    <citation type="submission" date="2018-08" db="EMBL/GenBank/DDBJ databases">
        <title>Genomic Encyclopedia of Type Strains, Phase IV (KMG-IV): sequencing the most valuable type-strain genomes for metagenomic binning, comparative biology and taxonomic classification.</title>
        <authorList>
            <person name="Goeker M."/>
        </authorList>
    </citation>
    <scope>NUCLEOTIDE SEQUENCE [LARGE SCALE GENOMIC DNA]</scope>
    <source>
        <strain evidence="3 4">DSM 17274</strain>
    </source>
</reference>
<accession>A0A3E0AWU7</accession>
<organism evidence="3 4">
    <name type="scientific">Jeotgalicoccus halotolerans</name>
    <dbReference type="NCBI Taxonomy" id="157227"/>
    <lineage>
        <taxon>Bacteria</taxon>
        <taxon>Bacillati</taxon>
        <taxon>Bacillota</taxon>
        <taxon>Bacilli</taxon>
        <taxon>Bacillales</taxon>
        <taxon>Staphylococcaceae</taxon>
        <taxon>Jeotgalicoccus</taxon>
    </lineage>
</organism>
<feature type="transmembrane region" description="Helical" evidence="2">
    <location>
        <begin position="49"/>
        <end position="67"/>
    </location>
</feature>
<feature type="transmembrane region" description="Helical" evidence="2">
    <location>
        <begin position="128"/>
        <end position="151"/>
    </location>
</feature>
<sequence length="196" mass="21799">MGWEFIALFFGAAALGIFLLFVIFIIGLLKWLLQGYFLFRVAEIKSYHLPWLAFIPFGTFYIGGQGYDGNILKKGSFDPKHIGLAFAITGLVLYMMGLSIGDLVITYLLMESIAFIGIFTAYVKQPVIGVLLALLNVVTAGIAAIVILFLYSRKLKDEFDGTGFYEEDDLTGSTGHNYNDHSRPSHPNDPNLNRDI</sequence>
<evidence type="ECO:0000256" key="1">
    <source>
        <dbReference type="SAM" id="MobiDB-lite"/>
    </source>
</evidence>
<dbReference type="RefSeq" id="WP_211313785.1">
    <property type="nucleotide sequence ID" value="NZ_CBCSHX010000003.1"/>
</dbReference>
<feature type="transmembrane region" description="Helical" evidence="2">
    <location>
        <begin position="103"/>
        <end position="122"/>
    </location>
</feature>